<accession>A0A699VMP3</accession>
<name>A0A699VMP3_TANCI</name>
<keyword evidence="1" id="KW-0548">Nucleotidyltransferase</keyword>
<organism evidence="1">
    <name type="scientific">Tanacetum cinerariifolium</name>
    <name type="common">Dalmatian daisy</name>
    <name type="synonym">Chrysanthemum cinerariifolium</name>
    <dbReference type="NCBI Taxonomy" id="118510"/>
    <lineage>
        <taxon>Eukaryota</taxon>
        <taxon>Viridiplantae</taxon>
        <taxon>Streptophyta</taxon>
        <taxon>Embryophyta</taxon>
        <taxon>Tracheophyta</taxon>
        <taxon>Spermatophyta</taxon>
        <taxon>Magnoliopsida</taxon>
        <taxon>eudicotyledons</taxon>
        <taxon>Gunneridae</taxon>
        <taxon>Pentapetalae</taxon>
        <taxon>asterids</taxon>
        <taxon>campanulids</taxon>
        <taxon>Asterales</taxon>
        <taxon>Asteraceae</taxon>
        <taxon>Asteroideae</taxon>
        <taxon>Anthemideae</taxon>
        <taxon>Anthemidinae</taxon>
        <taxon>Tanacetum</taxon>
    </lineage>
</organism>
<dbReference type="GO" id="GO:0003964">
    <property type="term" value="F:RNA-directed DNA polymerase activity"/>
    <property type="evidence" value="ECO:0007669"/>
    <property type="project" value="UniProtKB-KW"/>
</dbReference>
<dbReference type="SUPFAM" id="SSF56672">
    <property type="entry name" value="DNA/RNA polymerases"/>
    <property type="match status" value="1"/>
</dbReference>
<reference evidence="1" key="1">
    <citation type="journal article" date="2019" name="Sci. Rep.">
        <title>Draft genome of Tanacetum cinerariifolium, the natural source of mosquito coil.</title>
        <authorList>
            <person name="Yamashiro T."/>
            <person name="Shiraishi A."/>
            <person name="Satake H."/>
            <person name="Nakayama K."/>
        </authorList>
    </citation>
    <scope>NUCLEOTIDE SEQUENCE</scope>
</reference>
<dbReference type="InterPro" id="IPR043502">
    <property type="entry name" value="DNA/RNA_pol_sf"/>
</dbReference>
<feature type="non-terminal residue" evidence="1">
    <location>
        <position position="124"/>
    </location>
</feature>
<dbReference type="EMBL" id="BKCJ011472372">
    <property type="protein sequence ID" value="GFD36477.1"/>
    <property type="molecule type" value="Genomic_DNA"/>
</dbReference>
<dbReference type="AlphaFoldDB" id="A0A699VMP3"/>
<dbReference type="InterPro" id="IPR032567">
    <property type="entry name" value="RTL1-rel"/>
</dbReference>
<feature type="non-terminal residue" evidence="1">
    <location>
        <position position="1"/>
    </location>
</feature>
<protein>
    <submittedName>
        <fullName evidence="1">Putative reverse transcriptase domain-containing protein</fullName>
    </submittedName>
</protein>
<proteinExistence type="predicted"/>
<keyword evidence="1" id="KW-0808">Transferase</keyword>
<dbReference type="PANTHER" id="PTHR15503">
    <property type="entry name" value="LDOC1 RELATED"/>
    <property type="match status" value="1"/>
</dbReference>
<sequence length="124" mass="14098">YVKKGFPIFLAHITTKEIEDKSEKKRLEDVPMVQDFPEDKSKEKRIEDVPIVQDFLEVFPKDLSGVPLIRPVEIQIDLVPGAAPVARAPYRLAPSEMKELVEQLKEISDKCFIRPIGEVKAIGE</sequence>
<evidence type="ECO:0000313" key="1">
    <source>
        <dbReference type="EMBL" id="GFD36477.1"/>
    </source>
</evidence>
<dbReference type="Gene3D" id="3.10.10.10">
    <property type="entry name" value="HIV Type 1 Reverse Transcriptase, subunit A, domain 1"/>
    <property type="match status" value="1"/>
</dbReference>
<keyword evidence="1" id="KW-0695">RNA-directed DNA polymerase</keyword>
<gene>
    <name evidence="1" type="ORF">Tci_908446</name>
</gene>
<comment type="caution">
    <text evidence="1">The sequence shown here is derived from an EMBL/GenBank/DDBJ whole genome shotgun (WGS) entry which is preliminary data.</text>
</comment>
<dbReference type="PANTHER" id="PTHR15503:SF45">
    <property type="entry name" value="RNA-DIRECTED DNA POLYMERASE HOMOLOG"/>
    <property type="match status" value="1"/>
</dbReference>